<proteinExistence type="predicted"/>
<dbReference type="AlphaFoldDB" id="A0A2N3G6G6"/>
<name>A0A2N3G6G6_9ACTN</name>
<evidence type="ECO:0008006" key="3">
    <source>
        <dbReference type="Google" id="ProtNLM"/>
    </source>
</evidence>
<dbReference type="EMBL" id="PHEX01000022">
    <property type="protein sequence ID" value="PKQ28301.1"/>
    <property type="molecule type" value="Genomic_DNA"/>
</dbReference>
<dbReference type="PANTHER" id="PTHR38074:SF1">
    <property type="entry name" value="ALTERED INHERITANCE OF MITOCHONDRIA PROTEIN 24, MITOCHONDRIAL"/>
    <property type="match status" value="1"/>
</dbReference>
<sequence>MLTKAGAMIAYQGQMNFARKGGGAGKWIKKAVSGEQFTLMEATGQGDLFLADAANDIILLYLQDEAIGVESLNLLAFTPSIAWDIAMIKGGAGMMTGGLFCVQLKGTGYLALISKGKPMALAVTPDAPTYTDPNATIAWSSTLEPSINVDVNLKSLKGIFGSATSGETFQLKFQGQGYVIVQPSEVQPTTSMAGQQGGGGGAGGILGGILGQ</sequence>
<dbReference type="Pfam" id="PF01987">
    <property type="entry name" value="AIM24"/>
    <property type="match status" value="1"/>
</dbReference>
<accession>A0A2N3G6G6</accession>
<dbReference type="Gene3D" id="3.60.160.10">
    <property type="entry name" value="Mitochondrial biogenesis AIM24"/>
    <property type="match status" value="1"/>
</dbReference>
<evidence type="ECO:0000313" key="1">
    <source>
        <dbReference type="EMBL" id="PKQ28301.1"/>
    </source>
</evidence>
<dbReference type="Proteomes" id="UP000233654">
    <property type="component" value="Unassembled WGS sequence"/>
</dbReference>
<dbReference type="InterPro" id="IPR016031">
    <property type="entry name" value="Trp_RNA-bd_attenuator-like_dom"/>
</dbReference>
<dbReference type="InterPro" id="IPR036983">
    <property type="entry name" value="AIM24_sf"/>
</dbReference>
<dbReference type="SUPFAM" id="SSF51219">
    <property type="entry name" value="TRAP-like"/>
    <property type="match status" value="1"/>
</dbReference>
<comment type="caution">
    <text evidence="1">The sequence shown here is derived from an EMBL/GenBank/DDBJ whole genome shotgun (WGS) entry which is preliminary data.</text>
</comment>
<evidence type="ECO:0000313" key="2">
    <source>
        <dbReference type="Proteomes" id="UP000233654"/>
    </source>
</evidence>
<reference evidence="1 2" key="1">
    <citation type="journal article" date="2017" name="ISME J.">
        <title>Potential for microbial H2 and metal transformations associated with novel bacteria and archaea in deep terrestrial subsurface sediments.</title>
        <authorList>
            <person name="Hernsdorf A.W."/>
            <person name="Amano Y."/>
            <person name="Miyakawa K."/>
            <person name="Ise K."/>
            <person name="Suzuki Y."/>
            <person name="Anantharaman K."/>
            <person name="Probst A."/>
            <person name="Burstein D."/>
            <person name="Thomas B.C."/>
            <person name="Banfield J.F."/>
        </authorList>
    </citation>
    <scope>NUCLEOTIDE SEQUENCE [LARGE SCALE GENOMIC DNA]</scope>
    <source>
        <strain evidence="1">HGW-Actinobacteria-3</strain>
    </source>
</reference>
<protein>
    <recommendedName>
        <fullName evidence="3">AIM24 family protein</fullName>
    </recommendedName>
</protein>
<gene>
    <name evidence="1" type="ORF">CVT63_03470</name>
</gene>
<organism evidence="1 2">
    <name type="scientific">Candidatus Anoxymicrobium japonicum</name>
    <dbReference type="NCBI Taxonomy" id="2013648"/>
    <lineage>
        <taxon>Bacteria</taxon>
        <taxon>Bacillati</taxon>
        <taxon>Actinomycetota</taxon>
        <taxon>Candidatus Geothermincolia</taxon>
        <taxon>Candidatus Geothermincolales</taxon>
        <taxon>Candidatus Anoxymicrobiaceae</taxon>
        <taxon>Candidatus Anoxymicrobium</taxon>
    </lineage>
</organism>
<dbReference type="InterPro" id="IPR002838">
    <property type="entry name" value="AIM24"/>
</dbReference>
<dbReference type="PANTHER" id="PTHR38074">
    <property type="entry name" value="ALTERED INHERITANCE OF MITOCHONDRIA PROTEIN 24, MITOCHONDRIAL"/>
    <property type="match status" value="1"/>
</dbReference>